<name>A0AA88RTU1_9ASTE</name>
<dbReference type="AlphaFoldDB" id="A0AA88RTU1"/>
<dbReference type="Proteomes" id="UP001187471">
    <property type="component" value="Unassembled WGS sequence"/>
</dbReference>
<keyword evidence="2" id="KW-1185">Reference proteome</keyword>
<accession>A0AA88RTU1</accession>
<feature type="non-terminal residue" evidence="1">
    <location>
        <position position="1"/>
    </location>
</feature>
<reference evidence="1" key="1">
    <citation type="submission" date="2022-12" db="EMBL/GenBank/DDBJ databases">
        <title>Draft genome assemblies for two species of Escallonia (Escalloniales).</title>
        <authorList>
            <person name="Chanderbali A."/>
            <person name="Dervinis C."/>
            <person name="Anghel I."/>
            <person name="Soltis D."/>
            <person name="Soltis P."/>
            <person name="Zapata F."/>
        </authorList>
    </citation>
    <scope>NUCLEOTIDE SEQUENCE</scope>
    <source>
        <strain evidence="1">UCBG92.1500</strain>
        <tissue evidence="1">Leaf</tissue>
    </source>
</reference>
<proteinExistence type="predicted"/>
<protein>
    <submittedName>
        <fullName evidence="1">Uncharacterized protein</fullName>
    </submittedName>
</protein>
<dbReference type="EMBL" id="JAVXUO010000787">
    <property type="protein sequence ID" value="KAK2989060.1"/>
    <property type="molecule type" value="Genomic_DNA"/>
</dbReference>
<sequence>EWDLNQNGMKPFYFLFGGVSELPIKIAILVPRTISWERFAESPLEPLFMEGSVPPTSYNVVKDEEYCGE</sequence>
<feature type="non-terminal residue" evidence="1">
    <location>
        <position position="69"/>
    </location>
</feature>
<organism evidence="1 2">
    <name type="scientific">Escallonia rubra</name>
    <dbReference type="NCBI Taxonomy" id="112253"/>
    <lineage>
        <taxon>Eukaryota</taxon>
        <taxon>Viridiplantae</taxon>
        <taxon>Streptophyta</taxon>
        <taxon>Embryophyta</taxon>
        <taxon>Tracheophyta</taxon>
        <taxon>Spermatophyta</taxon>
        <taxon>Magnoliopsida</taxon>
        <taxon>eudicotyledons</taxon>
        <taxon>Gunneridae</taxon>
        <taxon>Pentapetalae</taxon>
        <taxon>asterids</taxon>
        <taxon>campanulids</taxon>
        <taxon>Escalloniales</taxon>
        <taxon>Escalloniaceae</taxon>
        <taxon>Escallonia</taxon>
    </lineage>
</organism>
<gene>
    <name evidence="1" type="ORF">RJ640_018849</name>
</gene>
<comment type="caution">
    <text evidence="1">The sequence shown here is derived from an EMBL/GenBank/DDBJ whole genome shotgun (WGS) entry which is preliminary data.</text>
</comment>
<evidence type="ECO:0000313" key="2">
    <source>
        <dbReference type="Proteomes" id="UP001187471"/>
    </source>
</evidence>
<evidence type="ECO:0000313" key="1">
    <source>
        <dbReference type="EMBL" id="KAK2989060.1"/>
    </source>
</evidence>